<evidence type="ECO:0000256" key="1">
    <source>
        <dbReference type="ARBA" id="ARBA00001946"/>
    </source>
</evidence>
<reference evidence="5 6" key="1">
    <citation type="submission" date="2020-05" db="EMBL/GenBank/DDBJ databases">
        <title>Aquincola sp. isolate from soil.</title>
        <authorList>
            <person name="Han J."/>
            <person name="Kim D.-U."/>
        </authorList>
    </citation>
    <scope>NUCLEOTIDE SEQUENCE [LARGE SCALE GENOMIC DNA]</scope>
    <source>
        <strain evidence="5 6">S2</strain>
    </source>
</reference>
<dbReference type="SUPFAM" id="SSF56784">
    <property type="entry name" value="HAD-like"/>
    <property type="match status" value="1"/>
</dbReference>
<evidence type="ECO:0000256" key="3">
    <source>
        <dbReference type="ARBA" id="ARBA00022723"/>
    </source>
</evidence>
<name>A0ABX2ETG1_9BURK</name>
<comment type="caution">
    <text evidence="5">The sequence shown here is derived from an EMBL/GenBank/DDBJ whole genome shotgun (WGS) entry which is preliminary data.</text>
</comment>
<dbReference type="Gene3D" id="1.10.150.240">
    <property type="entry name" value="Putative phosphatase, domain 2"/>
    <property type="match status" value="1"/>
</dbReference>
<evidence type="ECO:0000256" key="4">
    <source>
        <dbReference type="ARBA" id="ARBA00022842"/>
    </source>
</evidence>
<evidence type="ECO:0000313" key="5">
    <source>
        <dbReference type="EMBL" id="NRF72030.1"/>
    </source>
</evidence>
<gene>
    <name evidence="5" type="ORF">HLB44_34100</name>
</gene>
<sequence length="257" mass="27728">MACSACCSSSSRRGWRWRKQPEPCAVSEPRLVIFDCDGVLVDSEHLSHTVLQQMLGELGVELSLEATYGHFMGTSERGLLQVAAGLLGRAVPADFIAAFVARTFDAFRAELRAVDGVHEVVRALPSPYCVASNAPREKMRFTLGHTGLLPHFEDRMFSAEDVERPKPAPDLFLHAARTMAARAEHCVVIEDSPTGVAAARAAGMRVLGYAAMTPAARLHEAGADTTFGHMRELPALLQAAHAADAGVLSRLIRKTPS</sequence>
<dbReference type="GO" id="GO:0016787">
    <property type="term" value="F:hydrolase activity"/>
    <property type="evidence" value="ECO:0007669"/>
    <property type="project" value="UniProtKB-KW"/>
</dbReference>
<evidence type="ECO:0000313" key="6">
    <source>
        <dbReference type="Proteomes" id="UP000737171"/>
    </source>
</evidence>
<dbReference type="PANTHER" id="PTHR46193">
    <property type="entry name" value="6-PHOSPHOGLUCONATE PHOSPHATASE"/>
    <property type="match status" value="1"/>
</dbReference>
<keyword evidence="5" id="KW-0378">Hydrolase</keyword>
<dbReference type="SFLD" id="SFLDS00003">
    <property type="entry name" value="Haloacid_Dehalogenase"/>
    <property type="match status" value="1"/>
</dbReference>
<dbReference type="PANTHER" id="PTHR46193:SF10">
    <property type="entry name" value="6-PHOSPHOGLUCONATE PHOSPHATASE"/>
    <property type="match status" value="1"/>
</dbReference>
<evidence type="ECO:0000256" key="2">
    <source>
        <dbReference type="ARBA" id="ARBA00006171"/>
    </source>
</evidence>
<dbReference type="SFLD" id="SFLDG01135">
    <property type="entry name" value="C1.5.6:_HAD__Beta-PGM__Phospha"/>
    <property type="match status" value="1"/>
</dbReference>
<dbReference type="InterPro" id="IPR023198">
    <property type="entry name" value="PGP-like_dom2"/>
</dbReference>
<comment type="similarity">
    <text evidence="2">Belongs to the HAD-like hydrolase superfamily. CbbY/CbbZ/Gph/YieH family.</text>
</comment>
<organism evidence="5 6">
    <name type="scientific">Pseudaquabacterium terrae</name>
    <dbReference type="NCBI Taxonomy" id="2732868"/>
    <lineage>
        <taxon>Bacteria</taxon>
        <taxon>Pseudomonadati</taxon>
        <taxon>Pseudomonadota</taxon>
        <taxon>Betaproteobacteria</taxon>
        <taxon>Burkholderiales</taxon>
        <taxon>Sphaerotilaceae</taxon>
        <taxon>Pseudaquabacterium</taxon>
    </lineage>
</organism>
<dbReference type="Pfam" id="PF00702">
    <property type="entry name" value="Hydrolase"/>
    <property type="match status" value="1"/>
</dbReference>
<comment type="cofactor">
    <cofactor evidence="1">
        <name>Mg(2+)</name>
        <dbReference type="ChEBI" id="CHEBI:18420"/>
    </cofactor>
</comment>
<dbReference type="Gene3D" id="3.40.50.1000">
    <property type="entry name" value="HAD superfamily/HAD-like"/>
    <property type="match status" value="1"/>
</dbReference>
<dbReference type="InterPro" id="IPR051600">
    <property type="entry name" value="Beta-PGM-like"/>
</dbReference>
<dbReference type="InterPro" id="IPR036412">
    <property type="entry name" value="HAD-like_sf"/>
</dbReference>
<dbReference type="InterPro" id="IPR006439">
    <property type="entry name" value="HAD-SF_hydro_IA"/>
</dbReference>
<dbReference type="InterPro" id="IPR023214">
    <property type="entry name" value="HAD_sf"/>
</dbReference>
<protein>
    <submittedName>
        <fullName evidence="5">HAD family hydrolase</fullName>
    </submittedName>
</protein>
<dbReference type="NCBIfam" id="TIGR01509">
    <property type="entry name" value="HAD-SF-IA-v3"/>
    <property type="match status" value="1"/>
</dbReference>
<dbReference type="CDD" id="cd07526">
    <property type="entry name" value="HAD_BPGM_like"/>
    <property type="match status" value="1"/>
</dbReference>
<keyword evidence="6" id="KW-1185">Reference proteome</keyword>
<dbReference type="EMBL" id="JABRWJ010000017">
    <property type="protein sequence ID" value="NRF72030.1"/>
    <property type="molecule type" value="Genomic_DNA"/>
</dbReference>
<keyword evidence="4" id="KW-0460">Magnesium</keyword>
<keyword evidence="3" id="KW-0479">Metal-binding</keyword>
<dbReference type="SFLD" id="SFLDG01129">
    <property type="entry name" value="C1.5:_HAD__Beta-PGM__Phosphata"/>
    <property type="match status" value="1"/>
</dbReference>
<dbReference type="Proteomes" id="UP000737171">
    <property type="component" value="Unassembled WGS sequence"/>
</dbReference>
<proteinExistence type="inferred from homology"/>
<accession>A0ABX2ETG1</accession>